<comment type="caution">
    <text evidence="1">The sequence shown here is derived from an EMBL/GenBank/DDBJ whole genome shotgun (WGS) entry which is preliminary data.</text>
</comment>
<reference evidence="1 2" key="1">
    <citation type="journal article" date="2019" name="Commun. Biol.">
        <title>The bagworm genome reveals a unique fibroin gene that provides high tensile strength.</title>
        <authorList>
            <person name="Kono N."/>
            <person name="Nakamura H."/>
            <person name="Ohtoshi R."/>
            <person name="Tomita M."/>
            <person name="Numata K."/>
            <person name="Arakawa K."/>
        </authorList>
    </citation>
    <scope>NUCLEOTIDE SEQUENCE [LARGE SCALE GENOMIC DNA]</scope>
</reference>
<evidence type="ECO:0000313" key="2">
    <source>
        <dbReference type="Proteomes" id="UP000299102"/>
    </source>
</evidence>
<evidence type="ECO:0000313" key="1">
    <source>
        <dbReference type="EMBL" id="GBP75874.1"/>
    </source>
</evidence>
<protein>
    <submittedName>
        <fullName evidence="1">Uncharacterized protein</fullName>
    </submittedName>
</protein>
<dbReference type="Proteomes" id="UP000299102">
    <property type="component" value="Unassembled WGS sequence"/>
</dbReference>
<gene>
    <name evidence="1" type="ORF">EVAR_32021_1</name>
</gene>
<name>A0A4C1YLJ6_EUMVA</name>
<accession>A0A4C1YLJ6</accession>
<proteinExistence type="predicted"/>
<sequence length="179" mass="19871">MYLLGNYSGGAVACEICTHSVGHATRRAGLKLLRNVHVNLRTSLPTPYRERRREEMEKESHKRRKSLVISLQDTLLSLVLIRKNLIPIRMQYICKLCTNSLVLRAQTDHIEWERRKAFGGPLSFDYLIKGWANRVRAAGLGKDKLATCGRCECLTNDRAGGVARARPGGGRGTGGGARA</sequence>
<dbReference type="AlphaFoldDB" id="A0A4C1YLJ6"/>
<dbReference type="EMBL" id="BGZK01001265">
    <property type="protein sequence ID" value="GBP75874.1"/>
    <property type="molecule type" value="Genomic_DNA"/>
</dbReference>
<keyword evidence="2" id="KW-1185">Reference proteome</keyword>
<organism evidence="1 2">
    <name type="scientific">Eumeta variegata</name>
    <name type="common">Bagworm moth</name>
    <name type="synonym">Eumeta japonica</name>
    <dbReference type="NCBI Taxonomy" id="151549"/>
    <lineage>
        <taxon>Eukaryota</taxon>
        <taxon>Metazoa</taxon>
        <taxon>Ecdysozoa</taxon>
        <taxon>Arthropoda</taxon>
        <taxon>Hexapoda</taxon>
        <taxon>Insecta</taxon>
        <taxon>Pterygota</taxon>
        <taxon>Neoptera</taxon>
        <taxon>Endopterygota</taxon>
        <taxon>Lepidoptera</taxon>
        <taxon>Glossata</taxon>
        <taxon>Ditrysia</taxon>
        <taxon>Tineoidea</taxon>
        <taxon>Psychidae</taxon>
        <taxon>Oiketicinae</taxon>
        <taxon>Eumeta</taxon>
    </lineage>
</organism>